<keyword evidence="6 9" id="KW-0378">Hydrolase</keyword>
<evidence type="ECO:0000256" key="5">
    <source>
        <dbReference type="ARBA" id="ARBA00022750"/>
    </source>
</evidence>
<dbReference type="InterPro" id="IPR001872">
    <property type="entry name" value="Peptidase_A8"/>
</dbReference>
<reference evidence="11" key="1">
    <citation type="submission" date="2020-04" db="EMBL/GenBank/DDBJ databases">
        <authorList>
            <person name="Zhang T."/>
        </authorList>
    </citation>
    <scope>NUCLEOTIDE SEQUENCE</scope>
    <source>
        <strain evidence="11">HKST-UBA11</strain>
    </source>
</reference>
<gene>
    <name evidence="9" type="primary">lspA</name>
    <name evidence="11" type="ORF">KC717_02295</name>
</gene>
<reference evidence="11" key="2">
    <citation type="journal article" date="2021" name="Microbiome">
        <title>Successional dynamics and alternative stable states in a saline activated sludge microbial community over 9 years.</title>
        <authorList>
            <person name="Wang Y."/>
            <person name="Ye J."/>
            <person name="Ju F."/>
            <person name="Liu L."/>
            <person name="Boyd J.A."/>
            <person name="Deng Y."/>
            <person name="Parks D.H."/>
            <person name="Jiang X."/>
            <person name="Yin X."/>
            <person name="Woodcroft B.J."/>
            <person name="Tyson G.W."/>
            <person name="Hugenholtz P."/>
            <person name="Polz M.F."/>
            <person name="Zhang T."/>
        </authorList>
    </citation>
    <scope>NUCLEOTIDE SEQUENCE</scope>
    <source>
        <strain evidence="11">HKST-UBA11</strain>
    </source>
</reference>
<keyword evidence="7 9" id="KW-1133">Transmembrane helix</keyword>
<evidence type="ECO:0000256" key="4">
    <source>
        <dbReference type="ARBA" id="ARBA00022692"/>
    </source>
</evidence>
<evidence type="ECO:0000256" key="9">
    <source>
        <dbReference type="HAMAP-Rule" id="MF_00161"/>
    </source>
</evidence>
<dbReference type="GO" id="GO:0004190">
    <property type="term" value="F:aspartic-type endopeptidase activity"/>
    <property type="evidence" value="ECO:0007669"/>
    <property type="project" value="UniProtKB-UniRule"/>
</dbReference>
<comment type="subcellular location">
    <subcellularLocation>
        <location evidence="9">Cell membrane</location>
        <topology evidence="9">Multi-pass membrane protein</topology>
    </subcellularLocation>
</comment>
<evidence type="ECO:0000256" key="10">
    <source>
        <dbReference type="RuleBase" id="RU004181"/>
    </source>
</evidence>
<feature type="active site" evidence="9">
    <location>
        <position position="105"/>
    </location>
</feature>
<dbReference type="PRINTS" id="PR00781">
    <property type="entry name" value="LIPOSIGPTASE"/>
</dbReference>
<protein>
    <recommendedName>
        <fullName evidence="9">Lipoprotein signal peptidase</fullName>
        <ecNumber evidence="9">3.4.23.36</ecNumber>
    </recommendedName>
    <alternativeName>
        <fullName evidence="9">Prolipoprotein signal peptidase</fullName>
    </alternativeName>
    <alternativeName>
        <fullName evidence="9">Signal peptidase II</fullName>
        <shortName evidence="9">SPase II</shortName>
    </alternativeName>
</protein>
<dbReference type="HAMAP" id="MF_00161">
    <property type="entry name" value="LspA"/>
    <property type="match status" value="1"/>
</dbReference>
<organism evidence="11 12">
    <name type="scientific">Candidatus Dojkabacteria bacterium</name>
    <dbReference type="NCBI Taxonomy" id="2099670"/>
    <lineage>
        <taxon>Bacteria</taxon>
        <taxon>Candidatus Dojkabacteria</taxon>
    </lineage>
</organism>
<feature type="transmembrane region" description="Helical" evidence="9">
    <location>
        <begin position="112"/>
        <end position="134"/>
    </location>
</feature>
<name>A0A955L840_9BACT</name>
<evidence type="ECO:0000256" key="6">
    <source>
        <dbReference type="ARBA" id="ARBA00022801"/>
    </source>
</evidence>
<proteinExistence type="inferred from homology"/>
<evidence type="ECO:0000256" key="1">
    <source>
        <dbReference type="ARBA" id="ARBA00006139"/>
    </source>
</evidence>
<evidence type="ECO:0000256" key="7">
    <source>
        <dbReference type="ARBA" id="ARBA00022989"/>
    </source>
</evidence>
<evidence type="ECO:0000256" key="2">
    <source>
        <dbReference type="ARBA" id="ARBA00022475"/>
    </source>
</evidence>
<keyword evidence="5 9" id="KW-0064">Aspartyl protease</keyword>
<dbReference type="GO" id="GO:0005886">
    <property type="term" value="C:plasma membrane"/>
    <property type="evidence" value="ECO:0007669"/>
    <property type="project" value="UniProtKB-SubCell"/>
</dbReference>
<comment type="pathway">
    <text evidence="9">Protein modification; lipoprotein biosynthesis (signal peptide cleavage).</text>
</comment>
<comment type="catalytic activity">
    <reaction evidence="9">
        <text>Release of signal peptides from bacterial membrane prolipoproteins. Hydrolyzes -Xaa-Yaa-Zaa-|-(S,diacylglyceryl)Cys-, in which Xaa is hydrophobic (preferably Leu), and Yaa (Ala or Ser) and Zaa (Gly or Ala) have small, neutral side chains.</text>
        <dbReference type="EC" id="3.4.23.36"/>
    </reaction>
</comment>
<dbReference type="PANTHER" id="PTHR33695">
    <property type="entry name" value="LIPOPROTEIN SIGNAL PEPTIDASE"/>
    <property type="match status" value="1"/>
</dbReference>
<accession>A0A955L840</accession>
<keyword evidence="2 9" id="KW-1003">Cell membrane</keyword>
<feature type="active site" evidence="9">
    <location>
        <position position="119"/>
    </location>
</feature>
<dbReference type="AlphaFoldDB" id="A0A955L840"/>
<evidence type="ECO:0000313" key="12">
    <source>
        <dbReference type="Proteomes" id="UP000754563"/>
    </source>
</evidence>
<dbReference type="EC" id="3.4.23.36" evidence="9"/>
<keyword evidence="3 9" id="KW-0645">Protease</keyword>
<evidence type="ECO:0000313" key="11">
    <source>
        <dbReference type="EMBL" id="MCA9385458.1"/>
    </source>
</evidence>
<dbReference type="Proteomes" id="UP000754563">
    <property type="component" value="Unassembled WGS sequence"/>
</dbReference>
<comment type="function">
    <text evidence="9">This protein specifically catalyzes the removal of signal peptides from prolipoproteins.</text>
</comment>
<dbReference type="GO" id="GO:0006508">
    <property type="term" value="P:proteolysis"/>
    <property type="evidence" value="ECO:0007669"/>
    <property type="project" value="UniProtKB-KW"/>
</dbReference>
<dbReference type="EMBL" id="JAGQLH010000021">
    <property type="protein sequence ID" value="MCA9385458.1"/>
    <property type="molecule type" value="Genomic_DNA"/>
</dbReference>
<sequence>MGEKKQKEIGKRRYGILIFGIILVDHIIKFLFISYFPQKVFVNTGISFSFLADTHSILTIVLHTCGVMVMVYLLKSSQPKIAFLLLLAGGLSNLIDRIVYGGVIDFIRIGSLPIFNFADSIINLGLVIFIIYIVKDWMSRLDET</sequence>
<dbReference type="Pfam" id="PF01252">
    <property type="entry name" value="Peptidase_A8"/>
    <property type="match status" value="1"/>
</dbReference>
<feature type="transmembrane region" description="Helical" evidence="9">
    <location>
        <begin position="14"/>
        <end position="36"/>
    </location>
</feature>
<keyword evidence="8 9" id="KW-0472">Membrane</keyword>
<dbReference type="PANTHER" id="PTHR33695:SF1">
    <property type="entry name" value="LIPOPROTEIN SIGNAL PEPTIDASE"/>
    <property type="match status" value="1"/>
</dbReference>
<keyword evidence="4 9" id="KW-0812">Transmembrane</keyword>
<feature type="transmembrane region" description="Helical" evidence="9">
    <location>
        <begin position="81"/>
        <end position="100"/>
    </location>
</feature>
<evidence type="ECO:0000256" key="8">
    <source>
        <dbReference type="ARBA" id="ARBA00023136"/>
    </source>
</evidence>
<comment type="caution">
    <text evidence="11">The sequence shown here is derived from an EMBL/GenBank/DDBJ whole genome shotgun (WGS) entry which is preliminary data.</text>
</comment>
<evidence type="ECO:0000256" key="3">
    <source>
        <dbReference type="ARBA" id="ARBA00022670"/>
    </source>
</evidence>
<dbReference type="PROSITE" id="PS00855">
    <property type="entry name" value="SPASE_II"/>
    <property type="match status" value="1"/>
</dbReference>
<feature type="transmembrane region" description="Helical" evidence="9">
    <location>
        <begin position="56"/>
        <end position="74"/>
    </location>
</feature>
<comment type="similarity">
    <text evidence="1 9 10">Belongs to the peptidase A8 family.</text>
</comment>